<evidence type="ECO:0000256" key="1">
    <source>
        <dbReference type="SAM" id="Phobius"/>
    </source>
</evidence>
<comment type="caution">
    <text evidence="3">The sequence shown here is derived from an EMBL/GenBank/DDBJ whole genome shotgun (WGS) entry which is preliminary data.</text>
</comment>
<organism evidence="3 4">
    <name type="scientific">Fictibacillus barbaricus</name>
    <dbReference type="NCBI Taxonomy" id="182136"/>
    <lineage>
        <taxon>Bacteria</taxon>
        <taxon>Bacillati</taxon>
        <taxon>Bacillota</taxon>
        <taxon>Bacilli</taxon>
        <taxon>Bacillales</taxon>
        <taxon>Fictibacillaceae</taxon>
        <taxon>Fictibacillus</taxon>
    </lineage>
</organism>
<dbReference type="Proteomes" id="UP001319060">
    <property type="component" value="Unassembled WGS sequence"/>
</dbReference>
<feature type="transmembrane region" description="Helical" evidence="1">
    <location>
        <begin position="103"/>
        <end position="119"/>
    </location>
</feature>
<feature type="domain" description="VanZ-like" evidence="2">
    <location>
        <begin position="8"/>
        <end position="154"/>
    </location>
</feature>
<keyword evidence="1" id="KW-0472">Membrane</keyword>
<dbReference type="InterPro" id="IPR016747">
    <property type="entry name" value="Phosphotransbutyrylase"/>
</dbReference>
<dbReference type="InterPro" id="IPR006976">
    <property type="entry name" value="VanZ-like"/>
</dbReference>
<gene>
    <name evidence="3" type="ORF">JYA64_15240</name>
</gene>
<accession>A0ABS2ZFX3</accession>
<evidence type="ECO:0000259" key="2">
    <source>
        <dbReference type="Pfam" id="PF04892"/>
    </source>
</evidence>
<feature type="transmembrane region" description="Helical" evidence="1">
    <location>
        <begin position="139"/>
        <end position="155"/>
    </location>
</feature>
<protein>
    <submittedName>
        <fullName evidence="3">VanZ family protein</fullName>
    </submittedName>
</protein>
<keyword evidence="4" id="KW-1185">Reference proteome</keyword>
<evidence type="ECO:0000313" key="4">
    <source>
        <dbReference type="Proteomes" id="UP001319060"/>
    </source>
</evidence>
<name>A0ABS2ZFX3_9BACL</name>
<keyword evidence="1" id="KW-0812">Transmembrane</keyword>
<evidence type="ECO:0000313" key="3">
    <source>
        <dbReference type="EMBL" id="MBN3546661.1"/>
    </source>
</evidence>
<dbReference type="EMBL" id="JAFHKS010000044">
    <property type="protein sequence ID" value="MBN3546661.1"/>
    <property type="molecule type" value="Genomic_DNA"/>
</dbReference>
<dbReference type="NCBIfam" id="NF037970">
    <property type="entry name" value="vanZ_1"/>
    <property type="match status" value="1"/>
</dbReference>
<feature type="transmembrane region" description="Helical" evidence="1">
    <location>
        <begin position="73"/>
        <end position="91"/>
    </location>
</feature>
<keyword evidence="1" id="KW-1133">Transmembrane helix</keyword>
<sequence length="163" mass="18909">MKKLLLYWLPVLLWMGIIFYASSQPYEKQDLRPTLSTHLDLEIVENLFSSITFYYAGDEISIQALGAAHFLEFFIRKGAHFLTYLVLGFLIHRALSYHFLNNRLTFIISWLLTICYAISDEIHQSFTPNRSPHLEDVLIDAAGGIIGISLAWLIYKKIRTKRI</sequence>
<proteinExistence type="predicted"/>
<reference evidence="3 4" key="1">
    <citation type="submission" date="2021-01" db="EMBL/GenBank/DDBJ databases">
        <title>Genome Sequencing of Type Strains.</title>
        <authorList>
            <person name="Lemaire J.F."/>
            <person name="Inderbitzin P."/>
            <person name="Collins S.B."/>
            <person name="Wespe N."/>
            <person name="Knight-Connoni V."/>
        </authorList>
    </citation>
    <scope>NUCLEOTIDE SEQUENCE [LARGE SCALE GENOMIC DNA]</scope>
    <source>
        <strain evidence="3 4">DSM 14730</strain>
    </source>
</reference>
<dbReference type="PIRSF" id="PIRSF019083">
    <property type="entry name" value="UCP019083_VanZ"/>
    <property type="match status" value="1"/>
</dbReference>
<dbReference type="RefSeq" id="WP_188400966.1">
    <property type="nucleotide sequence ID" value="NZ_BMCE01000001.1"/>
</dbReference>
<dbReference type="Pfam" id="PF04892">
    <property type="entry name" value="VanZ"/>
    <property type="match status" value="1"/>
</dbReference>